<feature type="region of interest" description="Disordered" evidence="5">
    <location>
        <begin position="221"/>
        <end position="244"/>
    </location>
</feature>
<keyword evidence="4" id="KW-1015">Disulfide bond</keyword>
<keyword evidence="6" id="KW-0472">Membrane</keyword>
<keyword evidence="1 4" id="KW-0245">EGF-like domain</keyword>
<feature type="disulfide bond" evidence="4">
    <location>
        <begin position="26"/>
        <end position="35"/>
    </location>
</feature>
<keyword evidence="2" id="KW-0732">Signal</keyword>
<evidence type="ECO:0000256" key="4">
    <source>
        <dbReference type="PROSITE-ProRule" id="PRU00076"/>
    </source>
</evidence>
<feature type="domain" description="EGF-like" evidence="7">
    <location>
        <begin position="1"/>
        <end position="36"/>
    </location>
</feature>
<keyword evidence="6" id="KW-0812">Transmembrane</keyword>
<feature type="domain" description="EGF-like" evidence="7">
    <location>
        <begin position="38"/>
        <end position="73"/>
    </location>
</feature>
<feature type="region of interest" description="Disordered" evidence="5">
    <location>
        <begin position="166"/>
        <end position="201"/>
    </location>
</feature>
<feature type="non-terminal residue" evidence="9">
    <location>
        <position position="1"/>
    </location>
</feature>
<dbReference type="SMART" id="SM00181">
    <property type="entry name" value="EGF"/>
    <property type="match status" value="2"/>
</dbReference>
<dbReference type="InterPro" id="IPR000742">
    <property type="entry name" value="EGF"/>
</dbReference>
<dbReference type="SUPFAM" id="SSF57196">
    <property type="entry name" value="EGF/Laminin"/>
    <property type="match status" value="1"/>
</dbReference>
<feature type="disulfide bond" evidence="4">
    <location>
        <begin position="42"/>
        <end position="52"/>
    </location>
</feature>
<evidence type="ECO:0000256" key="2">
    <source>
        <dbReference type="ARBA" id="ARBA00022729"/>
    </source>
</evidence>
<comment type="caution">
    <text evidence="4">Lacks conserved residue(s) required for the propagation of feature annotation.</text>
</comment>
<proteinExistence type="predicted"/>
<reference evidence="9" key="1">
    <citation type="submission" date="2025-08" db="UniProtKB">
        <authorList>
            <consortium name="RefSeq"/>
        </authorList>
    </citation>
    <scope>IDENTIFICATION</scope>
</reference>
<name>A0ABM1F3F1_PRICU</name>
<evidence type="ECO:0000256" key="3">
    <source>
        <dbReference type="ARBA" id="ARBA00022737"/>
    </source>
</evidence>
<dbReference type="RefSeq" id="XP_014678972.1">
    <property type="nucleotide sequence ID" value="XM_014823486.1"/>
</dbReference>
<evidence type="ECO:0000313" key="8">
    <source>
        <dbReference type="Proteomes" id="UP000695022"/>
    </source>
</evidence>
<feature type="disulfide bond" evidence="4">
    <location>
        <begin position="63"/>
        <end position="72"/>
    </location>
</feature>
<dbReference type="GeneID" id="106818812"/>
<organism evidence="8 9">
    <name type="scientific">Priapulus caudatus</name>
    <name type="common">Priapulid worm</name>
    <dbReference type="NCBI Taxonomy" id="37621"/>
    <lineage>
        <taxon>Eukaryota</taxon>
        <taxon>Metazoa</taxon>
        <taxon>Ecdysozoa</taxon>
        <taxon>Scalidophora</taxon>
        <taxon>Priapulida</taxon>
        <taxon>Priapulimorpha</taxon>
        <taxon>Priapulimorphida</taxon>
        <taxon>Priapulidae</taxon>
        <taxon>Priapulus</taxon>
    </lineage>
</organism>
<dbReference type="Proteomes" id="UP000695022">
    <property type="component" value="Unplaced"/>
</dbReference>
<dbReference type="Gene3D" id="2.10.25.10">
    <property type="entry name" value="Laminin"/>
    <property type="match status" value="2"/>
</dbReference>
<evidence type="ECO:0000256" key="5">
    <source>
        <dbReference type="SAM" id="MobiDB-lite"/>
    </source>
</evidence>
<gene>
    <name evidence="9" type="primary">LOC106818812</name>
</gene>
<accession>A0ABM1F3F1</accession>
<keyword evidence="8" id="KW-1185">Reference proteome</keyword>
<evidence type="ECO:0000313" key="9">
    <source>
        <dbReference type="RefSeq" id="XP_014678972.1"/>
    </source>
</evidence>
<dbReference type="PANTHER" id="PTHR12916:SF4">
    <property type="entry name" value="UNINFLATABLE, ISOFORM C"/>
    <property type="match status" value="1"/>
</dbReference>
<keyword evidence="3" id="KW-0677">Repeat</keyword>
<evidence type="ECO:0000259" key="7">
    <source>
        <dbReference type="PROSITE" id="PS50026"/>
    </source>
</evidence>
<feature type="transmembrane region" description="Helical" evidence="6">
    <location>
        <begin position="89"/>
        <end position="113"/>
    </location>
</feature>
<evidence type="ECO:0000256" key="6">
    <source>
        <dbReference type="SAM" id="Phobius"/>
    </source>
</evidence>
<evidence type="ECO:0000256" key="1">
    <source>
        <dbReference type="ARBA" id="ARBA00022536"/>
    </source>
</evidence>
<dbReference type="PROSITE" id="PS50026">
    <property type="entry name" value="EGF_3"/>
    <property type="match status" value="2"/>
</dbReference>
<dbReference type="PANTHER" id="PTHR12916">
    <property type="entry name" value="CYTOCHROME C OXIDASE POLYPEPTIDE VIC-2"/>
    <property type="match status" value="1"/>
</dbReference>
<keyword evidence="6" id="KW-1133">Transmembrane helix</keyword>
<dbReference type="PROSITE" id="PS00022">
    <property type="entry name" value="EGF_1"/>
    <property type="match status" value="2"/>
</dbReference>
<protein>
    <submittedName>
        <fullName evidence="9">Neurogenic locus protein delta-like</fullName>
    </submittedName>
</protein>
<sequence length="244" mass="26634">LCSDECHRNGGTCTQELGSNRWNCRCKKGRDGPNCEVQVYRCELVCENGGVCRVQEEEERCVCPAEFGGTLCDEEISTGSLTDSDVAKIAGGVGGAFVVLLIVILIIVCVFCCRDKPKTPSQSLYHYGTSMGSTIHGPELRDDLYRNSGPPPLIAAPIYRTAVPMSKSQSSMPGHSGHQRALAMSYGRPDSPGRTSRSIDGERDYSISHMSATDHYYVRNGHMTPAGRHAQGTPSIPPRRPRHY</sequence>